<organism evidence="2 3">
    <name type="scientific">Nonomuraea insulae</name>
    <dbReference type="NCBI Taxonomy" id="1616787"/>
    <lineage>
        <taxon>Bacteria</taxon>
        <taxon>Bacillati</taxon>
        <taxon>Actinomycetota</taxon>
        <taxon>Actinomycetes</taxon>
        <taxon>Streptosporangiales</taxon>
        <taxon>Streptosporangiaceae</taxon>
        <taxon>Nonomuraea</taxon>
    </lineage>
</organism>
<gene>
    <name evidence="2" type="ORF">ACFPZ3_30995</name>
</gene>
<evidence type="ECO:0000313" key="2">
    <source>
        <dbReference type="EMBL" id="MFC5828318.1"/>
    </source>
</evidence>
<evidence type="ECO:0000256" key="1">
    <source>
        <dbReference type="SAM" id="MobiDB-lite"/>
    </source>
</evidence>
<protein>
    <submittedName>
        <fullName evidence="2">Uncharacterized protein</fullName>
    </submittedName>
</protein>
<comment type="caution">
    <text evidence="2">The sequence shown here is derived from an EMBL/GenBank/DDBJ whole genome shotgun (WGS) entry which is preliminary data.</text>
</comment>
<dbReference type="EMBL" id="JBHSPA010000036">
    <property type="protein sequence ID" value="MFC5828318.1"/>
    <property type="molecule type" value="Genomic_DNA"/>
</dbReference>
<dbReference type="Proteomes" id="UP001596058">
    <property type="component" value="Unassembled WGS sequence"/>
</dbReference>
<dbReference type="RefSeq" id="WP_379517822.1">
    <property type="nucleotide sequence ID" value="NZ_JBHSPA010000036.1"/>
</dbReference>
<reference evidence="3" key="1">
    <citation type="journal article" date="2019" name="Int. J. Syst. Evol. Microbiol.">
        <title>The Global Catalogue of Microorganisms (GCM) 10K type strain sequencing project: providing services to taxonomists for standard genome sequencing and annotation.</title>
        <authorList>
            <consortium name="The Broad Institute Genomics Platform"/>
            <consortium name="The Broad Institute Genome Sequencing Center for Infectious Disease"/>
            <person name="Wu L."/>
            <person name="Ma J."/>
        </authorList>
    </citation>
    <scope>NUCLEOTIDE SEQUENCE [LARGE SCALE GENOMIC DNA]</scope>
    <source>
        <strain evidence="3">CCUG 53903</strain>
    </source>
</reference>
<keyword evidence="3" id="KW-1185">Reference proteome</keyword>
<feature type="region of interest" description="Disordered" evidence="1">
    <location>
        <begin position="1"/>
        <end position="25"/>
    </location>
</feature>
<evidence type="ECO:0000313" key="3">
    <source>
        <dbReference type="Proteomes" id="UP001596058"/>
    </source>
</evidence>
<proteinExistence type="predicted"/>
<sequence>MSEASGASGWTLNAVRSGPWTPHLPEIQARKSEALKRAGEIGLTS</sequence>
<name>A0ABW1CVI6_9ACTN</name>
<accession>A0ABW1CVI6</accession>